<feature type="signal peptide" evidence="1">
    <location>
        <begin position="1"/>
        <end position="20"/>
    </location>
</feature>
<dbReference type="AlphaFoldDB" id="A0A016UFU3"/>
<keyword evidence="3" id="KW-1185">Reference proteome</keyword>
<protein>
    <submittedName>
        <fullName evidence="2">Uncharacterized protein</fullName>
    </submittedName>
</protein>
<evidence type="ECO:0000313" key="2">
    <source>
        <dbReference type="EMBL" id="EYC13786.1"/>
    </source>
</evidence>
<comment type="caution">
    <text evidence="2">The sequence shown here is derived from an EMBL/GenBank/DDBJ whole genome shotgun (WGS) entry which is preliminary data.</text>
</comment>
<evidence type="ECO:0000256" key="1">
    <source>
        <dbReference type="SAM" id="SignalP"/>
    </source>
</evidence>
<sequence>MTSCLLVSLLCTAAVKSVSGSFVPKVHAEVTNVFEELGLHYNENYLKIALEKIKKQSNETIFDALKKITEKPFLNETFSMTLRTMVADGLSLSEKTIFAASLL</sequence>
<accession>A0A016UFU3</accession>
<gene>
    <name evidence="2" type="primary">Acey_s0042.g529</name>
    <name evidence="2" type="ORF">Y032_0042g529</name>
</gene>
<organism evidence="2 3">
    <name type="scientific">Ancylostoma ceylanicum</name>
    <dbReference type="NCBI Taxonomy" id="53326"/>
    <lineage>
        <taxon>Eukaryota</taxon>
        <taxon>Metazoa</taxon>
        <taxon>Ecdysozoa</taxon>
        <taxon>Nematoda</taxon>
        <taxon>Chromadorea</taxon>
        <taxon>Rhabditida</taxon>
        <taxon>Rhabditina</taxon>
        <taxon>Rhabditomorpha</taxon>
        <taxon>Strongyloidea</taxon>
        <taxon>Ancylostomatidae</taxon>
        <taxon>Ancylostomatinae</taxon>
        <taxon>Ancylostoma</taxon>
    </lineage>
</organism>
<name>A0A016UFU3_9BILA</name>
<evidence type="ECO:0000313" key="3">
    <source>
        <dbReference type="Proteomes" id="UP000024635"/>
    </source>
</evidence>
<feature type="chain" id="PRO_5001489274" evidence="1">
    <location>
        <begin position="21"/>
        <end position="103"/>
    </location>
</feature>
<dbReference type="OrthoDB" id="10424842at2759"/>
<dbReference type="EMBL" id="JARK01001378">
    <property type="protein sequence ID" value="EYC13786.1"/>
    <property type="molecule type" value="Genomic_DNA"/>
</dbReference>
<proteinExistence type="predicted"/>
<keyword evidence="1" id="KW-0732">Signal</keyword>
<reference evidence="3" key="1">
    <citation type="journal article" date="2015" name="Nat. Genet.">
        <title>The genome and transcriptome of the zoonotic hookworm Ancylostoma ceylanicum identify infection-specific gene families.</title>
        <authorList>
            <person name="Schwarz E.M."/>
            <person name="Hu Y."/>
            <person name="Antoshechkin I."/>
            <person name="Miller M.M."/>
            <person name="Sternberg P.W."/>
            <person name="Aroian R.V."/>
        </authorList>
    </citation>
    <scope>NUCLEOTIDE SEQUENCE</scope>
    <source>
        <strain evidence="3">HY135</strain>
    </source>
</reference>
<dbReference type="Proteomes" id="UP000024635">
    <property type="component" value="Unassembled WGS sequence"/>
</dbReference>